<sequence>MRSLALSHSSNNDSNVIINLTEDISIYQYDAKKPNAKICEAPAFLILVINSKPNHHDRRMAIRTSWGNGSDYARRTKHPVAWRTVFVVGKSGKEAVDKKVIEEGEEHGDLVFGDFQDNLKSLTDKTVLGMRWAYYFCRPKFYFKGDDDVFINAPRLFELVLQLERYFPTKMWICRAHIEEESRYAIRDRRSKYAISRREYSKNIFPQFCSGYAYVLTSDVLEGMLSKVKSTRIIKVLDDVYVGMLADKMGILPKHDRR</sequence>
<dbReference type="FunFam" id="3.90.550.50:FF:000046">
    <property type="entry name" value="Hexosyltransferase"/>
    <property type="match status" value="1"/>
</dbReference>
<organism evidence="11 12">
    <name type="scientific">Trichoplax adhaerens</name>
    <name type="common">Trichoplax reptans</name>
    <dbReference type="NCBI Taxonomy" id="10228"/>
    <lineage>
        <taxon>Eukaryota</taxon>
        <taxon>Metazoa</taxon>
        <taxon>Placozoa</taxon>
        <taxon>Uniplacotomia</taxon>
        <taxon>Trichoplacea</taxon>
        <taxon>Trichoplacidae</taxon>
        <taxon>Trichoplax</taxon>
    </lineage>
</organism>
<keyword evidence="3 10" id="KW-0328">Glycosyltransferase</keyword>
<keyword evidence="9" id="KW-0472">Membrane</keyword>
<keyword evidence="8 10" id="KW-0333">Golgi apparatus</keyword>
<proteinExistence type="inferred from homology"/>
<keyword evidence="12" id="KW-1185">Reference proteome</keyword>
<dbReference type="PANTHER" id="PTHR11214">
    <property type="entry name" value="BETA-1,3-N-ACETYLGLUCOSAMINYLTRANSFERASE"/>
    <property type="match status" value="1"/>
</dbReference>
<dbReference type="Proteomes" id="UP000009022">
    <property type="component" value="Unassembled WGS sequence"/>
</dbReference>
<evidence type="ECO:0000256" key="5">
    <source>
        <dbReference type="ARBA" id="ARBA00022692"/>
    </source>
</evidence>
<comment type="similarity">
    <text evidence="2 10">Belongs to the glycosyltransferase 31 family.</text>
</comment>
<dbReference type="EC" id="2.4.1.-" evidence="10"/>
<accession>B3S1M7</accession>
<evidence type="ECO:0000313" key="12">
    <source>
        <dbReference type="Proteomes" id="UP000009022"/>
    </source>
</evidence>
<dbReference type="OMA" id="WHIKTIN"/>
<dbReference type="AlphaFoldDB" id="B3S1M7"/>
<dbReference type="GeneID" id="6755690"/>
<evidence type="ECO:0000313" key="11">
    <source>
        <dbReference type="EMBL" id="EDV23567.1"/>
    </source>
</evidence>
<dbReference type="CTD" id="6755690"/>
<dbReference type="STRING" id="10228.B3S1M7"/>
<dbReference type="InParanoid" id="B3S1M7"/>
<dbReference type="Gene3D" id="3.90.550.50">
    <property type="match status" value="1"/>
</dbReference>
<dbReference type="PANTHER" id="PTHR11214:SF365">
    <property type="entry name" value="HEXOSYLTRANSFERASE"/>
    <property type="match status" value="1"/>
</dbReference>
<dbReference type="EMBL" id="DS985247">
    <property type="protein sequence ID" value="EDV23567.1"/>
    <property type="molecule type" value="Genomic_DNA"/>
</dbReference>
<evidence type="ECO:0000256" key="9">
    <source>
        <dbReference type="ARBA" id="ARBA00023136"/>
    </source>
</evidence>
<evidence type="ECO:0000256" key="1">
    <source>
        <dbReference type="ARBA" id="ARBA00004323"/>
    </source>
</evidence>
<gene>
    <name evidence="11" type="ORF">TRIADDRAFT_28091</name>
</gene>
<evidence type="ECO:0000256" key="7">
    <source>
        <dbReference type="ARBA" id="ARBA00022989"/>
    </source>
</evidence>
<keyword evidence="6" id="KW-0735">Signal-anchor</keyword>
<dbReference type="GO" id="GO:0016757">
    <property type="term" value="F:glycosyltransferase activity"/>
    <property type="evidence" value="ECO:0000318"/>
    <property type="project" value="GO_Central"/>
</dbReference>
<evidence type="ECO:0000256" key="10">
    <source>
        <dbReference type="RuleBase" id="RU363063"/>
    </source>
</evidence>
<dbReference type="InterPro" id="IPR002659">
    <property type="entry name" value="Glyco_trans_31"/>
</dbReference>
<evidence type="ECO:0000256" key="4">
    <source>
        <dbReference type="ARBA" id="ARBA00022679"/>
    </source>
</evidence>
<keyword evidence="7" id="KW-1133">Transmembrane helix</keyword>
<dbReference type="KEGG" id="tad:TRIADDRAFT_28091"/>
<evidence type="ECO:0000256" key="8">
    <source>
        <dbReference type="ARBA" id="ARBA00023034"/>
    </source>
</evidence>
<dbReference type="RefSeq" id="XP_002114477.1">
    <property type="nucleotide sequence ID" value="XM_002114441.1"/>
</dbReference>
<dbReference type="OrthoDB" id="10071348at2759"/>
<dbReference type="GO" id="GO:0000139">
    <property type="term" value="C:Golgi membrane"/>
    <property type="evidence" value="ECO:0000318"/>
    <property type="project" value="GO_Central"/>
</dbReference>
<dbReference type="PhylomeDB" id="B3S1M7"/>
<dbReference type="eggNOG" id="KOG2287">
    <property type="taxonomic scope" value="Eukaryota"/>
</dbReference>
<dbReference type="HOGENOM" id="CLU_036849_6_1_1"/>
<dbReference type="GO" id="GO:0016758">
    <property type="term" value="F:hexosyltransferase activity"/>
    <property type="evidence" value="ECO:0007669"/>
    <property type="project" value="InterPro"/>
</dbReference>
<evidence type="ECO:0000256" key="6">
    <source>
        <dbReference type="ARBA" id="ARBA00022968"/>
    </source>
</evidence>
<dbReference type="GO" id="GO:0006493">
    <property type="term" value="P:protein O-linked glycosylation"/>
    <property type="evidence" value="ECO:0000318"/>
    <property type="project" value="GO_Central"/>
</dbReference>
<evidence type="ECO:0000256" key="2">
    <source>
        <dbReference type="ARBA" id="ARBA00008661"/>
    </source>
</evidence>
<evidence type="ECO:0000256" key="3">
    <source>
        <dbReference type="ARBA" id="ARBA00022676"/>
    </source>
</evidence>
<reference evidence="11 12" key="1">
    <citation type="journal article" date="2008" name="Nature">
        <title>The Trichoplax genome and the nature of placozoans.</title>
        <authorList>
            <person name="Srivastava M."/>
            <person name="Begovic E."/>
            <person name="Chapman J."/>
            <person name="Putnam N.H."/>
            <person name="Hellsten U."/>
            <person name="Kawashima T."/>
            <person name="Kuo A."/>
            <person name="Mitros T."/>
            <person name="Salamov A."/>
            <person name="Carpenter M.L."/>
            <person name="Signorovitch A.Y."/>
            <person name="Moreno M.A."/>
            <person name="Kamm K."/>
            <person name="Grimwood J."/>
            <person name="Schmutz J."/>
            <person name="Shapiro H."/>
            <person name="Grigoriev I.V."/>
            <person name="Buss L.W."/>
            <person name="Schierwater B."/>
            <person name="Dellaporta S.L."/>
            <person name="Rokhsar D.S."/>
        </authorList>
    </citation>
    <scope>NUCLEOTIDE SEQUENCE [LARGE SCALE GENOMIC DNA]</scope>
    <source>
        <strain evidence="11 12">Grell-BS-1999</strain>
    </source>
</reference>
<comment type="subcellular location">
    <subcellularLocation>
        <location evidence="1 10">Golgi apparatus membrane</location>
        <topology evidence="1 10">Single-pass type II membrane protein</topology>
    </subcellularLocation>
</comment>
<name>B3S1M7_TRIAD</name>
<keyword evidence="4" id="KW-0808">Transferase</keyword>
<protein>
    <recommendedName>
        <fullName evidence="10">Hexosyltransferase</fullName>
        <ecNumber evidence="10">2.4.1.-</ecNumber>
    </recommendedName>
</protein>
<dbReference type="Pfam" id="PF01762">
    <property type="entry name" value="Galactosyl_T"/>
    <property type="match status" value="1"/>
</dbReference>
<keyword evidence="5" id="KW-0812">Transmembrane</keyword>